<proteinExistence type="inferred from homology"/>
<keyword evidence="11" id="KW-1185">Reference proteome</keyword>
<comment type="similarity">
    <text evidence="2">Belongs to the SELO family.</text>
</comment>
<evidence type="ECO:0000313" key="11">
    <source>
        <dbReference type="Proteomes" id="UP001286313"/>
    </source>
</evidence>
<evidence type="ECO:0000256" key="7">
    <source>
        <dbReference type="ARBA" id="ARBA00022840"/>
    </source>
</evidence>
<gene>
    <name evidence="10" type="ORF">Pcinc_034748</name>
</gene>
<dbReference type="HAMAP" id="MF_00692">
    <property type="entry name" value="SelO"/>
    <property type="match status" value="1"/>
</dbReference>
<dbReference type="EMBL" id="JAWQEG010005118">
    <property type="protein sequence ID" value="KAK3859107.1"/>
    <property type="molecule type" value="Genomic_DNA"/>
</dbReference>
<comment type="cofactor">
    <cofactor evidence="1">
        <name>Mg(2+)</name>
        <dbReference type="ChEBI" id="CHEBI:18420"/>
    </cofactor>
</comment>
<evidence type="ECO:0000256" key="1">
    <source>
        <dbReference type="ARBA" id="ARBA00001946"/>
    </source>
</evidence>
<keyword evidence="6" id="KW-0547">Nucleotide-binding</keyword>
<evidence type="ECO:0000256" key="6">
    <source>
        <dbReference type="ARBA" id="ARBA00022741"/>
    </source>
</evidence>
<keyword evidence="3" id="KW-0808">Transferase</keyword>
<organism evidence="10 11">
    <name type="scientific">Petrolisthes cinctipes</name>
    <name type="common">Flat porcelain crab</name>
    <dbReference type="NCBI Taxonomy" id="88211"/>
    <lineage>
        <taxon>Eukaryota</taxon>
        <taxon>Metazoa</taxon>
        <taxon>Ecdysozoa</taxon>
        <taxon>Arthropoda</taxon>
        <taxon>Crustacea</taxon>
        <taxon>Multicrustacea</taxon>
        <taxon>Malacostraca</taxon>
        <taxon>Eumalacostraca</taxon>
        <taxon>Eucarida</taxon>
        <taxon>Decapoda</taxon>
        <taxon>Pleocyemata</taxon>
        <taxon>Anomura</taxon>
        <taxon>Galatheoidea</taxon>
        <taxon>Porcellanidae</taxon>
        <taxon>Petrolisthes</taxon>
    </lineage>
</organism>
<comment type="caution">
    <text evidence="10">The sequence shown here is derived from an EMBL/GenBank/DDBJ whole genome shotgun (WGS) entry which is preliminary data.</text>
</comment>
<evidence type="ECO:0000256" key="8">
    <source>
        <dbReference type="ARBA" id="ARBA00022842"/>
    </source>
</evidence>
<sequence length="576" mass="65023">MEEELSQKITPSTEEQLCQKITPSTEEQSCQKITPSMEEKSCREETCGDAALYSDVERGGWRLSSEEFLKFPLDPVKENYVRRNVPNAVFSIVPPTPLEGETVLAAMSPSALDLLDLDPSVASSTRFRELVSGSWIHPDSTPLAHRYGGHQFGWWAEQLGDGRAHLLGHYVNRHGSWWEIQLKGSGATPYSRLGDGRAVVRSSVREFLGAEAMHALGVRTSRSASLVVGEETVTRDPFYSGHVRLEPTAIVARLAQSWFRFGSFEILARKGETEALKQLLNHILTRHFPDIDPALPDSPLALLTRVVEETAEMIAQWQGVGFTHGVMNTDNMSILSVTIDYGPFGFLETYNPGFVPNSSDDDGRYSYDNQPKIGYMNLRMFASTLRPMLTQTQVIQIQMILDRYDLAFKEAYLKIFTGKLGLLSSKPEDEKLVDRLLAMMKETKADFTLTFWELGNVSLDELETKKFPKSFWALTRVANSEKFKGFVELYRPRILDEGRTDEDRRNTMASNNPRYVLRNWVAQQVIEEVERGNYQAVGEALKILQDPYRTHSEAEDKGWAGKAPSWANKLRVSCSS</sequence>
<evidence type="ECO:0000256" key="2">
    <source>
        <dbReference type="ARBA" id="ARBA00009747"/>
    </source>
</evidence>
<dbReference type="Proteomes" id="UP001286313">
    <property type="component" value="Unassembled WGS sequence"/>
</dbReference>
<dbReference type="GO" id="GO:0016779">
    <property type="term" value="F:nucleotidyltransferase activity"/>
    <property type="evidence" value="ECO:0007669"/>
    <property type="project" value="UniProtKB-KW"/>
</dbReference>
<keyword evidence="7" id="KW-0067">ATP-binding</keyword>
<evidence type="ECO:0000313" key="10">
    <source>
        <dbReference type="EMBL" id="KAK3859107.1"/>
    </source>
</evidence>
<keyword evidence="5" id="KW-0479">Metal-binding</keyword>
<keyword evidence="8" id="KW-0460">Magnesium</keyword>
<dbReference type="AlphaFoldDB" id="A0AAE1ENL6"/>
<keyword evidence="4" id="KW-0548">Nucleotidyltransferase</keyword>
<evidence type="ECO:0000256" key="9">
    <source>
        <dbReference type="ARBA" id="ARBA00031547"/>
    </source>
</evidence>
<dbReference type="GO" id="GO:0046872">
    <property type="term" value="F:metal ion binding"/>
    <property type="evidence" value="ECO:0007669"/>
    <property type="project" value="UniProtKB-KW"/>
</dbReference>
<protein>
    <recommendedName>
        <fullName evidence="9">Selenoprotein O</fullName>
    </recommendedName>
</protein>
<dbReference type="GO" id="GO:0005524">
    <property type="term" value="F:ATP binding"/>
    <property type="evidence" value="ECO:0007669"/>
    <property type="project" value="UniProtKB-KW"/>
</dbReference>
<evidence type="ECO:0000256" key="3">
    <source>
        <dbReference type="ARBA" id="ARBA00022679"/>
    </source>
</evidence>
<dbReference type="NCBIfam" id="NF000658">
    <property type="entry name" value="PRK00029.1"/>
    <property type="match status" value="1"/>
</dbReference>
<dbReference type="PANTHER" id="PTHR12153">
    <property type="entry name" value="SELENOPROTEIN O"/>
    <property type="match status" value="1"/>
</dbReference>
<evidence type="ECO:0000256" key="5">
    <source>
        <dbReference type="ARBA" id="ARBA00022723"/>
    </source>
</evidence>
<accession>A0AAE1ENL6</accession>
<dbReference type="PANTHER" id="PTHR12153:SF18">
    <property type="entry name" value="SELENOPROTEIN O"/>
    <property type="match status" value="1"/>
</dbReference>
<dbReference type="InterPro" id="IPR003846">
    <property type="entry name" value="SelO"/>
</dbReference>
<dbReference type="Pfam" id="PF02696">
    <property type="entry name" value="SelO"/>
    <property type="match status" value="1"/>
</dbReference>
<name>A0AAE1ENL6_PETCI</name>
<evidence type="ECO:0000256" key="4">
    <source>
        <dbReference type="ARBA" id="ARBA00022695"/>
    </source>
</evidence>
<reference evidence="10" key="1">
    <citation type="submission" date="2023-10" db="EMBL/GenBank/DDBJ databases">
        <title>Genome assemblies of two species of porcelain crab, Petrolisthes cinctipes and Petrolisthes manimaculis (Anomura: Porcellanidae).</title>
        <authorList>
            <person name="Angst P."/>
        </authorList>
    </citation>
    <scope>NUCLEOTIDE SEQUENCE</scope>
    <source>
        <strain evidence="10">PB745_01</strain>
        <tissue evidence="10">Gill</tissue>
    </source>
</reference>